<organism evidence="1 2">
    <name type="scientific">Salvator merianae</name>
    <name type="common">Argentine black and white tegu</name>
    <name type="synonym">Tupinambis merianae</name>
    <dbReference type="NCBI Taxonomy" id="96440"/>
    <lineage>
        <taxon>Eukaryota</taxon>
        <taxon>Metazoa</taxon>
        <taxon>Chordata</taxon>
        <taxon>Craniata</taxon>
        <taxon>Vertebrata</taxon>
        <taxon>Euteleostomi</taxon>
        <taxon>Lepidosauria</taxon>
        <taxon>Squamata</taxon>
        <taxon>Bifurcata</taxon>
        <taxon>Unidentata</taxon>
        <taxon>Episquamata</taxon>
        <taxon>Laterata</taxon>
        <taxon>Teiioidea</taxon>
        <taxon>Teiidae</taxon>
        <taxon>Salvator</taxon>
    </lineage>
</organism>
<dbReference type="GO" id="GO:0019842">
    <property type="term" value="F:vitamin binding"/>
    <property type="evidence" value="ECO:0007669"/>
    <property type="project" value="TreeGrafter"/>
</dbReference>
<dbReference type="PANTHER" id="PTHR12639:SF6">
    <property type="entry name" value="VITAMIN K-DEPENDENT GAMMA-CARBOXYLASE"/>
    <property type="match status" value="1"/>
</dbReference>
<proteinExistence type="predicted"/>
<name>A0A8D0BVL3_SALMN</name>
<dbReference type="AlphaFoldDB" id="A0A8D0BVL3"/>
<dbReference type="PANTHER" id="PTHR12639">
    <property type="entry name" value="VITAMIN K-DEPENDENT GAMMA-CARBOXYLASE"/>
    <property type="match status" value="1"/>
</dbReference>
<dbReference type="Proteomes" id="UP000694421">
    <property type="component" value="Unplaced"/>
</dbReference>
<evidence type="ECO:0000313" key="1">
    <source>
        <dbReference type="Ensembl" id="ENSSMRP00000013044.1"/>
    </source>
</evidence>
<reference evidence="1" key="1">
    <citation type="submission" date="2025-08" db="UniProtKB">
        <authorList>
            <consortium name="Ensembl"/>
        </authorList>
    </citation>
    <scope>IDENTIFICATION</scope>
</reference>
<protein>
    <submittedName>
        <fullName evidence="1">Uncharacterized protein</fullName>
    </submittedName>
</protein>
<dbReference type="GO" id="GO:0008488">
    <property type="term" value="F:gamma-glutamyl carboxylase activity"/>
    <property type="evidence" value="ECO:0007669"/>
    <property type="project" value="InterPro"/>
</dbReference>
<sequence>MCKINIDDNDFFFFLIYHFLVKKLWVGLHLPPSADKGHKESGSFFSGDLISHLLGSELADLSSWHGLVCLLNRQTNPVLLGNFRFLFGLLMAFGITQQQVLSYMDHKYQWAVDLCKRPFMTHILPLPASPMPTWTVLV</sequence>
<keyword evidence="2" id="KW-1185">Reference proteome</keyword>
<dbReference type="InterPro" id="IPR007782">
    <property type="entry name" value="VKG_COase"/>
</dbReference>
<evidence type="ECO:0000313" key="2">
    <source>
        <dbReference type="Proteomes" id="UP000694421"/>
    </source>
</evidence>
<accession>A0A8D0BVL3</accession>
<dbReference type="Ensembl" id="ENSSMRT00000015189.1">
    <property type="protein sequence ID" value="ENSSMRP00000013044.1"/>
    <property type="gene ID" value="ENSSMRG00000010160.1"/>
</dbReference>
<reference evidence="1" key="2">
    <citation type="submission" date="2025-09" db="UniProtKB">
        <authorList>
            <consortium name="Ensembl"/>
        </authorList>
    </citation>
    <scope>IDENTIFICATION</scope>
</reference>